<gene>
    <name evidence="8" type="ordered locus">Acid345_1321</name>
</gene>
<evidence type="ECO:0000313" key="8">
    <source>
        <dbReference type="EMBL" id="ABF40323.1"/>
    </source>
</evidence>
<dbReference type="NCBIfam" id="TIGR00937">
    <property type="entry name" value="2A51"/>
    <property type="match status" value="1"/>
</dbReference>
<comment type="subcellular location">
    <subcellularLocation>
        <location evidence="1">Cell membrane</location>
        <topology evidence="1">Multi-pass membrane protein</topology>
    </subcellularLocation>
</comment>
<accession>Q1IS27</accession>
<dbReference type="PIRSF" id="PIRSF004810">
    <property type="entry name" value="ChrA"/>
    <property type="match status" value="1"/>
</dbReference>
<dbReference type="GO" id="GO:0005886">
    <property type="term" value="C:plasma membrane"/>
    <property type="evidence" value="ECO:0007669"/>
    <property type="project" value="UniProtKB-SubCell"/>
</dbReference>
<evidence type="ECO:0000256" key="4">
    <source>
        <dbReference type="ARBA" id="ARBA00022692"/>
    </source>
</evidence>
<dbReference type="EnsemblBacteria" id="ABF40323">
    <property type="protein sequence ID" value="ABF40323"/>
    <property type="gene ID" value="Acid345_1321"/>
</dbReference>
<dbReference type="OrthoDB" id="9788907at2"/>
<keyword evidence="3" id="KW-1003">Cell membrane</keyword>
<dbReference type="eggNOG" id="COG2059">
    <property type="taxonomic scope" value="Bacteria"/>
</dbReference>
<evidence type="ECO:0000313" key="9">
    <source>
        <dbReference type="Proteomes" id="UP000002432"/>
    </source>
</evidence>
<dbReference type="RefSeq" id="WP_011522125.1">
    <property type="nucleotide sequence ID" value="NC_008009.1"/>
</dbReference>
<keyword evidence="4 7" id="KW-0812">Transmembrane</keyword>
<name>Q1IS27_KORVE</name>
<dbReference type="AlphaFoldDB" id="Q1IS27"/>
<feature type="transmembrane region" description="Helical" evidence="7">
    <location>
        <begin position="87"/>
        <end position="112"/>
    </location>
</feature>
<evidence type="ECO:0000256" key="7">
    <source>
        <dbReference type="SAM" id="Phobius"/>
    </source>
</evidence>
<feature type="transmembrane region" description="Helical" evidence="7">
    <location>
        <begin position="316"/>
        <end position="335"/>
    </location>
</feature>
<evidence type="ECO:0000256" key="3">
    <source>
        <dbReference type="ARBA" id="ARBA00022475"/>
    </source>
</evidence>
<dbReference type="KEGG" id="aba:Acid345_1321"/>
<feature type="transmembrane region" description="Helical" evidence="7">
    <location>
        <begin position="216"/>
        <end position="235"/>
    </location>
</feature>
<dbReference type="Proteomes" id="UP000002432">
    <property type="component" value="Chromosome"/>
</dbReference>
<keyword evidence="5 7" id="KW-1133">Transmembrane helix</keyword>
<feature type="transmembrane region" description="Helical" evidence="7">
    <location>
        <begin position="341"/>
        <end position="359"/>
    </location>
</feature>
<keyword evidence="6 7" id="KW-0472">Membrane</keyword>
<dbReference type="PANTHER" id="PTHR33567:SF3">
    <property type="entry name" value="CHROMATE ION TRANSPORTER (EUROFUNG)"/>
    <property type="match status" value="1"/>
</dbReference>
<keyword evidence="9" id="KW-1185">Reference proteome</keyword>
<evidence type="ECO:0000256" key="2">
    <source>
        <dbReference type="ARBA" id="ARBA00005262"/>
    </source>
</evidence>
<feature type="transmembrane region" description="Helical" evidence="7">
    <location>
        <begin position="145"/>
        <end position="162"/>
    </location>
</feature>
<sequence>MSSPSIATETRPSLGELALVFFKLGTTAFGGPAAHIAMMHDEFVRRRRWISEEEFLDRLGAANLIPGPSSTEMAIHIGLLKRGWRGLLVAGACFIVPAAILVSIIAAIYVKYGALPRVAGVLVAVKPVVIAIIVQAFWNLGKTALKSWWLGVVGALAAVAYVFRTHELLILLGAALLASLPMWGKRAKSAAVLWVGAIPAAAGIAVPISLSRLFLTFLKIGSVLFGSGYVLLAFLRGDFVDRLHWLTQQQLLDAVAVGQITPGPVFTTATFIGYIIAGTRGAAVATVAIFLPAFFLVAISGPLVPRIRKSKIASAALDGVVVASLALMGVVAWQLGRDAIVNWQTVAIALVSALLLLRWKVNSAWLILGAAAIGVIWHG</sequence>
<comment type="similarity">
    <text evidence="2">Belongs to the chromate ion transporter (CHR) (TC 2.A.51) family.</text>
</comment>
<feature type="transmembrane region" description="Helical" evidence="7">
    <location>
        <begin position="282"/>
        <end position="304"/>
    </location>
</feature>
<dbReference type="PANTHER" id="PTHR33567">
    <property type="entry name" value="CHROMATE ION TRANSPORTER (EUROFUNG)"/>
    <property type="match status" value="1"/>
</dbReference>
<dbReference type="InterPro" id="IPR003370">
    <property type="entry name" value="Chromate_transpt"/>
</dbReference>
<evidence type="ECO:0000256" key="6">
    <source>
        <dbReference type="ARBA" id="ARBA00023136"/>
    </source>
</evidence>
<feature type="transmembrane region" description="Helical" evidence="7">
    <location>
        <begin position="118"/>
        <end position="138"/>
    </location>
</feature>
<protein>
    <submittedName>
        <fullName evidence="8">Chromate transporter</fullName>
    </submittedName>
</protein>
<dbReference type="HOGENOM" id="CLU_018106_0_0_0"/>
<dbReference type="STRING" id="204669.Acid345_1321"/>
<feature type="transmembrane region" description="Helical" evidence="7">
    <location>
        <begin position="168"/>
        <end position="184"/>
    </location>
</feature>
<feature type="transmembrane region" description="Helical" evidence="7">
    <location>
        <begin position="20"/>
        <end position="38"/>
    </location>
</feature>
<dbReference type="Pfam" id="PF02417">
    <property type="entry name" value="Chromate_transp"/>
    <property type="match status" value="2"/>
</dbReference>
<feature type="transmembrane region" description="Helical" evidence="7">
    <location>
        <begin position="255"/>
        <end position="276"/>
    </location>
</feature>
<evidence type="ECO:0000256" key="1">
    <source>
        <dbReference type="ARBA" id="ARBA00004651"/>
    </source>
</evidence>
<reference evidence="8 9" key="1">
    <citation type="journal article" date="2009" name="Appl. Environ. Microbiol.">
        <title>Three genomes from the phylum Acidobacteria provide insight into the lifestyles of these microorganisms in soils.</title>
        <authorList>
            <person name="Ward N.L."/>
            <person name="Challacombe J.F."/>
            <person name="Janssen P.H."/>
            <person name="Henrissat B."/>
            <person name="Coutinho P.M."/>
            <person name="Wu M."/>
            <person name="Xie G."/>
            <person name="Haft D.H."/>
            <person name="Sait M."/>
            <person name="Badger J."/>
            <person name="Barabote R.D."/>
            <person name="Bradley B."/>
            <person name="Brettin T.S."/>
            <person name="Brinkac L.M."/>
            <person name="Bruce D."/>
            <person name="Creasy T."/>
            <person name="Daugherty S.C."/>
            <person name="Davidsen T.M."/>
            <person name="DeBoy R.T."/>
            <person name="Detter J.C."/>
            <person name="Dodson R.J."/>
            <person name="Durkin A.S."/>
            <person name="Ganapathy A."/>
            <person name="Gwinn-Giglio M."/>
            <person name="Han C.S."/>
            <person name="Khouri H."/>
            <person name="Kiss H."/>
            <person name="Kothari S.P."/>
            <person name="Madupu R."/>
            <person name="Nelson K.E."/>
            <person name="Nelson W.C."/>
            <person name="Paulsen I."/>
            <person name="Penn K."/>
            <person name="Ren Q."/>
            <person name="Rosovitz M.J."/>
            <person name="Selengut J.D."/>
            <person name="Shrivastava S."/>
            <person name="Sullivan S.A."/>
            <person name="Tapia R."/>
            <person name="Thompson L.S."/>
            <person name="Watkins K.L."/>
            <person name="Yang Q."/>
            <person name="Yu C."/>
            <person name="Zafar N."/>
            <person name="Zhou L."/>
            <person name="Kuske C.R."/>
        </authorList>
    </citation>
    <scope>NUCLEOTIDE SEQUENCE [LARGE SCALE GENOMIC DNA]</scope>
    <source>
        <strain evidence="8 9">Ellin345</strain>
    </source>
</reference>
<organism evidence="8 9">
    <name type="scientific">Koribacter versatilis (strain Ellin345)</name>
    <dbReference type="NCBI Taxonomy" id="204669"/>
    <lineage>
        <taxon>Bacteria</taxon>
        <taxon>Pseudomonadati</taxon>
        <taxon>Acidobacteriota</taxon>
        <taxon>Terriglobia</taxon>
        <taxon>Terriglobales</taxon>
        <taxon>Candidatus Korobacteraceae</taxon>
        <taxon>Candidatus Korobacter</taxon>
    </lineage>
</organism>
<dbReference type="EMBL" id="CP000360">
    <property type="protein sequence ID" value="ABF40323.1"/>
    <property type="molecule type" value="Genomic_DNA"/>
</dbReference>
<evidence type="ECO:0000256" key="5">
    <source>
        <dbReference type="ARBA" id="ARBA00022989"/>
    </source>
</evidence>
<dbReference type="InterPro" id="IPR014047">
    <property type="entry name" value="Chr_Tranpt_l_chain"/>
</dbReference>
<proteinExistence type="inferred from homology"/>
<dbReference type="GO" id="GO:0015109">
    <property type="term" value="F:chromate transmembrane transporter activity"/>
    <property type="evidence" value="ECO:0007669"/>
    <property type="project" value="InterPro"/>
</dbReference>
<feature type="transmembrane region" description="Helical" evidence="7">
    <location>
        <begin position="191"/>
        <end position="210"/>
    </location>
</feature>